<proteinExistence type="predicted"/>
<dbReference type="EMBL" id="DVOB01000087">
    <property type="protein sequence ID" value="HIU95866.1"/>
    <property type="molecule type" value="Genomic_DNA"/>
</dbReference>
<gene>
    <name evidence="2" type="ORF">IAD25_04045</name>
</gene>
<reference evidence="2" key="1">
    <citation type="submission" date="2020-10" db="EMBL/GenBank/DDBJ databases">
        <authorList>
            <person name="Gilroy R."/>
        </authorList>
    </citation>
    <scope>NUCLEOTIDE SEQUENCE</scope>
    <source>
        <strain evidence="2">ChiSjej4B22-8349</strain>
    </source>
</reference>
<sequence length="130" mass="13383">MRRGKRKKYLAGLAVTVLLLALLPTTTLAASADYGDFLVAGDDLSGVSFENDTLTIGTSGTYTVAMAQEGNTTGQHITVASGVTATLVLDGVSVSSGTTALEISGADVTLILSSESDNSSQRYERYGADV</sequence>
<feature type="signal peptide" evidence="1">
    <location>
        <begin position="1"/>
        <end position="29"/>
    </location>
</feature>
<dbReference type="AlphaFoldDB" id="A0A9D1N758"/>
<evidence type="ECO:0000313" key="3">
    <source>
        <dbReference type="Proteomes" id="UP000824130"/>
    </source>
</evidence>
<name>A0A9D1N758_9FIRM</name>
<reference evidence="2" key="2">
    <citation type="journal article" date="2021" name="PeerJ">
        <title>Extensive microbial diversity within the chicken gut microbiome revealed by metagenomics and culture.</title>
        <authorList>
            <person name="Gilroy R."/>
            <person name="Ravi A."/>
            <person name="Getino M."/>
            <person name="Pursley I."/>
            <person name="Horton D.L."/>
            <person name="Alikhan N.F."/>
            <person name="Baker D."/>
            <person name="Gharbi K."/>
            <person name="Hall N."/>
            <person name="Watson M."/>
            <person name="Adriaenssens E.M."/>
            <person name="Foster-Nyarko E."/>
            <person name="Jarju S."/>
            <person name="Secka A."/>
            <person name="Antonio M."/>
            <person name="Oren A."/>
            <person name="Chaudhuri R.R."/>
            <person name="La Ragione R."/>
            <person name="Hildebrand F."/>
            <person name="Pallen M.J."/>
        </authorList>
    </citation>
    <scope>NUCLEOTIDE SEQUENCE</scope>
    <source>
        <strain evidence="2">ChiSjej4B22-8349</strain>
    </source>
</reference>
<comment type="caution">
    <text evidence="2">The sequence shown here is derived from an EMBL/GenBank/DDBJ whole genome shotgun (WGS) entry which is preliminary data.</text>
</comment>
<feature type="chain" id="PRO_5038527652" evidence="1">
    <location>
        <begin position="30"/>
        <end position="130"/>
    </location>
</feature>
<accession>A0A9D1N758</accession>
<organism evidence="2 3">
    <name type="scientific">Candidatus Allocopromorpha excrementipullorum</name>
    <dbReference type="NCBI Taxonomy" id="2840743"/>
    <lineage>
        <taxon>Bacteria</taxon>
        <taxon>Bacillati</taxon>
        <taxon>Bacillota</taxon>
        <taxon>Clostridia</taxon>
        <taxon>Eubacteriales</taxon>
        <taxon>Eubacteriaceae</taxon>
        <taxon>Eubacteriaceae incertae sedis</taxon>
        <taxon>Candidatus Allocopromorpha</taxon>
    </lineage>
</organism>
<dbReference type="Proteomes" id="UP000824130">
    <property type="component" value="Unassembled WGS sequence"/>
</dbReference>
<protein>
    <submittedName>
        <fullName evidence="2">Uncharacterized protein</fullName>
    </submittedName>
</protein>
<keyword evidence="1" id="KW-0732">Signal</keyword>
<evidence type="ECO:0000313" key="2">
    <source>
        <dbReference type="EMBL" id="HIU95866.1"/>
    </source>
</evidence>
<evidence type="ECO:0000256" key="1">
    <source>
        <dbReference type="SAM" id="SignalP"/>
    </source>
</evidence>